<dbReference type="InterPro" id="IPR005702">
    <property type="entry name" value="Wzc-like_C"/>
</dbReference>
<comment type="similarity">
    <text evidence="1">Belongs to the CpsD/CapB family.</text>
</comment>
<evidence type="ECO:0000256" key="3">
    <source>
        <dbReference type="ARBA" id="ARBA00022679"/>
    </source>
</evidence>
<keyword evidence="4" id="KW-0547">Nucleotide-binding</keyword>
<evidence type="ECO:0000313" key="11">
    <source>
        <dbReference type="EMBL" id="RLQ20750.1"/>
    </source>
</evidence>
<feature type="region of interest" description="Disordered" evidence="9">
    <location>
        <begin position="1"/>
        <end position="67"/>
    </location>
</feature>
<evidence type="ECO:0000259" key="10">
    <source>
        <dbReference type="Pfam" id="PF13614"/>
    </source>
</evidence>
<dbReference type="InterPro" id="IPR025669">
    <property type="entry name" value="AAA_dom"/>
</dbReference>
<evidence type="ECO:0000256" key="1">
    <source>
        <dbReference type="ARBA" id="ARBA00007316"/>
    </source>
</evidence>
<evidence type="ECO:0000256" key="6">
    <source>
        <dbReference type="ARBA" id="ARBA00022840"/>
    </source>
</evidence>
<dbReference type="GO" id="GO:0004713">
    <property type="term" value="F:protein tyrosine kinase activity"/>
    <property type="evidence" value="ECO:0007669"/>
    <property type="project" value="TreeGrafter"/>
</dbReference>
<accession>A0A3L7DVX1</accession>
<proteinExistence type="inferred from homology"/>
<dbReference type="NCBIfam" id="TIGR03018">
    <property type="entry name" value="pepcterm_TyrKin"/>
    <property type="match status" value="1"/>
</dbReference>
<name>A0A3L7DVX1_9GAMM</name>
<dbReference type="PANTHER" id="PTHR32309:SF13">
    <property type="entry name" value="FERRIC ENTEROBACTIN TRANSPORT PROTEIN FEPE"/>
    <property type="match status" value="1"/>
</dbReference>
<keyword evidence="7" id="KW-0829">Tyrosine-protein kinase</keyword>
<sequence>MSIIEKAVDSLRGQNRSSDEGEAEGYLSSEQASDTVQKAAMAQSVDRQEQFVQQGEETLSAASGNHREQVEIPFDKLQELGYLTPAVPRSGVAEEYRRIKRPLLMNIAGRSAAPIENANLIMVTSALQGDGKTFSSINLALSIAMEKDKTVLFVDADTAKADAGRVLGVPPGSPGLIDVLENKGVELADVILPTNVEKLRIIPAGNINAHSNELLASNAMRRLMLELSERYPDRVVVFDSPPLLLTTEAGVLANLMGQIVFVVGAQGTPQHAVTKAMEHIGQDKAVGMLLNKARQHRGLFNYGYGYGYRYAYRQYGEGSRDRDPVAGE</sequence>
<evidence type="ECO:0000256" key="2">
    <source>
        <dbReference type="ARBA" id="ARBA00011903"/>
    </source>
</evidence>
<comment type="caution">
    <text evidence="11">The sequence shown here is derived from an EMBL/GenBank/DDBJ whole genome shotgun (WGS) entry which is preliminary data.</text>
</comment>
<dbReference type="InterPro" id="IPR027417">
    <property type="entry name" value="P-loop_NTPase"/>
</dbReference>
<feature type="domain" description="AAA" evidence="10">
    <location>
        <begin position="121"/>
        <end position="245"/>
    </location>
</feature>
<evidence type="ECO:0000256" key="8">
    <source>
        <dbReference type="ARBA" id="ARBA00051245"/>
    </source>
</evidence>
<evidence type="ECO:0000256" key="5">
    <source>
        <dbReference type="ARBA" id="ARBA00022777"/>
    </source>
</evidence>
<gene>
    <name evidence="11" type="ORF">DWB85_15980</name>
</gene>
<dbReference type="PANTHER" id="PTHR32309">
    <property type="entry name" value="TYROSINE-PROTEIN KINASE"/>
    <property type="match status" value="1"/>
</dbReference>
<dbReference type="EC" id="2.7.10.2" evidence="2"/>
<keyword evidence="3" id="KW-0808">Transferase</keyword>
<dbReference type="Gene3D" id="3.40.50.300">
    <property type="entry name" value="P-loop containing nucleotide triphosphate hydrolases"/>
    <property type="match status" value="1"/>
</dbReference>
<keyword evidence="5 11" id="KW-0418">Kinase</keyword>
<dbReference type="Pfam" id="PF13614">
    <property type="entry name" value="AAA_31"/>
    <property type="match status" value="1"/>
</dbReference>
<dbReference type="OrthoDB" id="9775724at2"/>
<comment type="catalytic activity">
    <reaction evidence="8">
        <text>L-tyrosyl-[protein] + ATP = O-phospho-L-tyrosyl-[protein] + ADP + H(+)</text>
        <dbReference type="Rhea" id="RHEA:10596"/>
        <dbReference type="Rhea" id="RHEA-COMP:10136"/>
        <dbReference type="Rhea" id="RHEA-COMP:20101"/>
        <dbReference type="ChEBI" id="CHEBI:15378"/>
        <dbReference type="ChEBI" id="CHEBI:30616"/>
        <dbReference type="ChEBI" id="CHEBI:46858"/>
        <dbReference type="ChEBI" id="CHEBI:61978"/>
        <dbReference type="ChEBI" id="CHEBI:456216"/>
        <dbReference type="EC" id="2.7.10.2"/>
    </reaction>
</comment>
<organism evidence="11 12">
    <name type="scientific">Seongchinamella sediminis</name>
    <dbReference type="NCBI Taxonomy" id="2283635"/>
    <lineage>
        <taxon>Bacteria</taxon>
        <taxon>Pseudomonadati</taxon>
        <taxon>Pseudomonadota</taxon>
        <taxon>Gammaproteobacteria</taxon>
        <taxon>Cellvibrionales</taxon>
        <taxon>Halieaceae</taxon>
        <taxon>Seongchinamella</taxon>
    </lineage>
</organism>
<evidence type="ECO:0000256" key="7">
    <source>
        <dbReference type="ARBA" id="ARBA00023137"/>
    </source>
</evidence>
<keyword evidence="12" id="KW-1185">Reference proteome</keyword>
<evidence type="ECO:0000256" key="9">
    <source>
        <dbReference type="SAM" id="MobiDB-lite"/>
    </source>
</evidence>
<dbReference type="AlphaFoldDB" id="A0A3L7DVX1"/>
<dbReference type="GO" id="GO:0005886">
    <property type="term" value="C:plasma membrane"/>
    <property type="evidence" value="ECO:0007669"/>
    <property type="project" value="TreeGrafter"/>
</dbReference>
<dbReference type="EMBL" id="QRAN01000020">
    <property type="protein sequence ID" value="RLQ20750.1"/>
    <property type="molecule type" value="Genomic_DNA"/>
</dbReference>
<dbReference type="InterPro" id="IPR050445">
    <property type="entry name" value="Bact_polysacc_biosynth/exp"/>
</dbReference>
<evidence type="ECO:0000313" key="12">
    <source>
        <dbReference type="Proteomes" id="UP000265509"/>
    </source>
</evidence>
<keyword evidence="6" id="KW-0067">ATP-binding</keyword>
<feature type="compositionally biased region" description="Polar residues" evidence="9">
    <location>
        <begin position="50"/>
        <end position="63"/>
    </location>
</feature>
<reference evidence="11 12" key="1">
    <citation type="submission" date="2018-07" db="EMBL/GenBank/DDBJ databases">
        <title>Halioglobus sp. genome submission.</title>
        <authorList>
            <person name="Ye M.-Q."/>
            <person name="Du Z.-J."/>
        </authorList>
    </citation>
    <scope>NUCLEOTIDE SEQUENCE [LARGE SCALE GENOMIC DNA]</scope>
    <source>
        <strain evidence="11 12">U0301</strain>
    </source>
</reference>
<dbReference type="CDD" id="cd05387">
    <property type="entry name" value="BY-kinase"/>
    <property type="match status" value="1"/>
</dbReference>
<protein>
    <recommendedName>
        <fullName evidence="2">non-specific protein-tyrosine kinase</fullName>
        <ecNumber evidence="2">2.7.10.2</ecNumber>
    </recommendedName>
</protein>
<dbReference type="Proteomes" id="UP000265509">
    <property type="component" value="Unassembled WGS sequence"/>
</dbReference>
<evidence type="ECO:0000256" key="4">
    <source>
        <dbReference type="ARBA" id="ARBA00022741"/>
    </source>
</evidence>
<dbReference type="SUPFAM" id="SSF52540">
    <property type="entry name" value="P-loop containing nucleoside triphosphate hydrolases"/>
    <property type="match status" value="1"/>
</dbReference>
<dbReference type="RefSeq" id="WP_117956547.1">
    <property type="nucleotide sequence ID" value="NZ_QRAN01000020.1"/>
</dbReference>